<name>A0AAV6TZA2_9ARAC</name>
<feature type="transmembrane region" description="Helical" evidence="6">
    <location>
        <begin position="234"/>
        <end position="253"/>
    </location>
</feature>
<reference evidence="8 9" key="1">
    <citation type="journal article" date="2022" name="Nat. Ecol. Evol.">
        <title>A masculinizing supergene underlies an exaggerated male reproductive morph in a spider.</title>
        <authorList>
            <person name="Hendrickx F."/>
            <person name="De Corte Z."/>
            <person name="Sonet G."/>
            <person name="Van Belleghem S.M."/>
            <person name="Kostlbacher S."/>
            <person name="Vangestel C."/>
        </authorList>
    </citation>
    <scope>NUCLEOTIDE SEQUENCE [LARGE SCALE GENOMIC DNA]</scope>
    <source>
        <strain evidence="8">W744_W776</strain>
    </source>
</reference>
<feature type="transmembrane region" description="Helical" evidence="6">
    <location>
        <begin position="202"/>
        <end position="222"/>
    </location>
</feature>
<evidence type="ECO:0000313" key="8">
    <source>
        <dbReference type="EMBL" id="KAG8177111.1"/>
    </source>
</evidence>
<comment type="caution">
    <text evidence="8">The sequence shown here is derived from an EMBL/GenBank/DDBJ whole genome shotgun (WGS) entry which is preliminary data.</text>
</comment>
<dbReference type="EMBL" id="JAFNEN010000821">
    <property type="protein sequence ID" value="KAG8177111.1"/>
    <property type="molecule type" value="Genomic_DNA"/>
</dbReference>
<evidence type="ECO:0000256" key="1">
    <source>
        <dbReference type="ARBA" id="ARBA00004141"/>
    </source>
</evidence>
<evidence type="ECO:0000256" key="6">
    <source>
        <dbReference type="SAM" id="Phobius"/>
    </source>
</evidence>
<protein>
    <recommendedName>
        <fullName evidence="7">Major facilitator superfamily (MFS) profile domain-containing protein</fullName>
    </recommendedName>
</protein>
<feature type="transmembrane region" description="Helical" evidence="6">
    <location>
        <begin position="29"/>
        <end position="47"/>
    </location>
</feature>
<dbReference type="Gene3D" id="1.20.1250.20">
    <property type="entry name" value="MFS general substrate transporter like domains"/>
    <property type="match status" value="1"/>
</dbReference>
<evidence type="ECO:0000259" key="7">
    <source>
        <dbReference type="PROSITE" id="PS50850"/>
    </source>
</evidence>
<feature type="region of interest" description="Disordered" evidence="5">
    <location>
        <begin position="596"/>
        <end position="625"/>
    </location>
</feature>
<evidence type="ECO:0000256" key="2">
    <source>
        <dbReference type="ARBA" id="ARBA00022692"/>
    </source>
</evidence>
<feature type="transmembrane region" description="Helical" evidence="6">
    <location>
        <begin position="174"/>
        <end position="196"/>
    </location>
</feature>
<dbReference type="PROSITE" id="PS50850">
    <property type="entry name" value="MFS"/>
    <property type="match status" value="1"/>
</dbReference>
<sequence length="713" mass="79470">MSKRTGKKRRMDFEDILSEVGGFGLYQKLLVVTFMIPSFIVIPWFSMNSIFVNNVPDHWCRVPDLDHYYPNLTTEEYKSMVRPHHHSSCTTWDVDWSAVNWTGVPDPNWKTKECDAGWEYDQTNYDATSVTWWNMVCKDGHYSSLVISLLFVGDVIGTPFYGWLSDKWGRKPTFLFMALIIAVSEIGSVLSPNFVVSLMLRTINGSSMSTVYGVGYIILLELVSPGMRARMNGVATTSWTLGLCLLPLLAYLARSWIKLSIVTSVTSAALLLYWKVLPESPSWLISQERYEEAAEIMVKISKANGKKAHEGGQLLEKIKRFGEKEKAKNSGEVKQSLLDFFRYPTLRKRFLLVTFCWIGNSIPYFGLQFNVRNLAGNEFFNFFLVSLVEIPAHCGTWIFMERVGRRWCSVVAFALSTVACTLPVLMPPEYTSVGVVASLLAKAGTSSAFMTLYQQGPELFPTALRGVGLGMACTIGTGSTLIVPYIIYLDKYGSYIPFLTFAMISLLSCICASFLPETLNKKLPQSVEDAENFQKDAKFCSCGSKYPEEDDEELKVTRTNTWSHRSLSAVDLTSSIHNLCDAEYLKKRNSITSSKSVDVSVIHKHKRNSTSQSEKSTGQPNGNKFLSIESIGQPEKCIGQPNGSICKSSASKSQPEKCIGQPNGSMCQPNGSICESNASRSQPENCIGQQNGSICSASKSQLKTEKYVSRTVN</sequence>
<accession>A0AAV6TZA2</accession>
<feature type="transmembrane region" description="Helical" evidence="6">
    <location>
        <begin position="464"/>
        <end position="488"/>
    </location>
</feature>
<feature type="transmembrane region" description="Helical" evidence="6">
    <location>
        <begin position="432"/>
        <end position="452"/>
    </location>
</feature>
<keyword evidence="2 6" id="KW-0812">Transmembrane</keyword>
<evidence type="ECO:0000256" key="5">
    <source>
        <dbReference type="SAM" id="MobiDB-lite"/>
    </source>
</evidence>
<dbReference type="PANTHER" id="PTHR24064">
    <property type="entry name" value="SOLUTE CARRIER FAMILY 22 MEMBER"/>
    <property type="match status" value="1"/>
</dbReference>
<dbReference type="GO" id="GO:0016020">
    <property type="term" value="C:membrane"/>
    <property type="evidence" value="ECO:0007669"/>
    <property type="project" value="UniProtKB-SubCell"/>
</dbReference>
<dbReference type="GO" id="GO:0022857">
    <property type="term" value="F:transmembrane transporter activity"/>
    <property type="evidence" value="ECO:0007669"/>
    <property type="project" value="InterPro"/>
</dbReference>
<evidence type="ECO:0000256" key="3">
    <source>
        <dbReference type="ARBA" id="ARBA00022989"/>
    </source>
</evidence>
<comment type="subcellular location">
    <subcellularLocation>
        <location evidence="1">Membrane</location>
        <topology evidence="1">Multi-pass membrane protein</topology>
    </subcellularLocation>
</comment>
<feature type="transmembrane region" description="Helical" evidence="6">
    <location>
        <begin position="379"/>
        <end position="400"/>
    </location>
</feature>
<feature type="domain" description="Major facilitator superfamily (MFS) profile" evidence="7">
    <location>
        <begin position="32"/>
        <end position="520"/>
    </location>
</feature>
<evidence type="ECO:0000313" key="9">
    <source>
        <dbReference type="Proteomes" id="UP000827092"/>
    </source>
</evidence>
<keyword evidence="4 6" id="KW-0472">Membrane</keyword>
<evidence type="ECO:0000256" key="4">
    <source>
        <dbReference type="ARBA" id="ARBA00023136"/>
    </source>
</evidence>
<dbReference type="CDD" id="cd17317">
    <property type="entry name" value="MFS_SLC22"/>
    <property type="match status" value="1"/>
</dbReference>
<feature type="transmembrane region" description="Helical" evidence="6">
    <location>
        <begin position="407"/>
        <end position="426"/>
    </location>
</feature>
<dbReference type="InterPro" id="IPR036259">
    <property type="entry name" value="MFS_trans_sf"/>
</dbReference>
<gene>
    <name evidence="8" type="ORF">JTE90_015255</name>
</gene>
<proteinExistence type="predicted"/>
<feature type="transmembrane region" description="Helical" evidence="6">
    <location>
        <begin position="142"/>
        <end position="162"/>
    </location>
</feature>
<dbReference type="AlphaFoldDB" id="A0AAV6TZA2"/>
<feature type="transmembrane region" description="Helical" evidence="6">
    <location>
        <begin position="350"/>
        <end position="367"/>
    </location>
</feature>
<feature type="compositionally biased region" description="Polar residues" evidence="5">
    <location>
        <begin position="609"/>
        <end position="624"/>
    </location>
</feature>
<dbReference type="Pfam" id="PF00083">
    <property type="entry name" value="Sugar_tr"/>
    <property type="match status" value="1"/>
</dbReference>
<feature type="transmembrane region" description="Helical" evidence="6">
    <location>
        <begin position="494"/>
        <end position="515"/>
    </location>
</feature>
<keyword evidence="9" id="KW-1185">Reference proteome</keyword>
<keyword evidence="3 6" id="KW-1133">Transmembrane helix</keyword>
<organism evidence="8 9">
    <name type="scientific">Oedothorax gibbosus</name>
    <dbReference type="NCBI Taxonomy" id="931172"/>
    <lineage>
        <taxon>Eukaryota</taxon>
        <taxon>Metazoa</taxon>
        <taxon>Ecdysozoa</taxon>
        <taxon>Arthropoda</taxon>
        <taxon>Chelicerata</taxon>
        <taxon>Arachnida</taxon>
        <taxon>Araneae</taxon>
        <taxon>Araneomorphae</taxon>
        <taxon>Entelegynae</taxon>
        <taxon>Araneoidea</taxon>
        <taxon>Linyphiidae</taxon>
        <taxon>Erigoninae</taxon>
        <taxon>Oedothorax</taxon>
    </lineage>
</organism>
<dbReference type="InterPro" id="IPR005828">
    <property type="entry name" value="MFS_sugar_transport-like"/>
</dbReference>
<dbReference type="SUPFAM" id="SSF103473">
    <property type="entry name" value="MFS general substrate transporter"/>
    <property type="match status" value="1"/>
</dbReference>
<dbReference type="InterPro" id="IPR020846">
    <property type="entry name" value="MFS_dom"/>
</dbReference>
<dbReference type="Proteomes" id="UP000827092">
    <property type="component" value="Unassembled WGS sequence"/>
</dbReference>